<evidence type="ECO:0000256" key="5">
    <source>
        <dbReference type="ARBA" id="ARBA00022692"/>
    </source>
</evidence>
<evidence type="ECO:0000256" key="6">
    <source>
        <dbReference type="ARBA" id="ARBA00022729"/>
    </source>
</evidence>
<comment type="subunit">
    <text evidence="2">Homotrimer.</text>
</comment>
<keyword evidence="6 11" id="KW-0732">Signal</keyword>
<dbReference type="PANTHER" id="PTHR34501:SF9">
    <property type="entry name" value="MAJOR OUTER MEMBRANE PROTEIN P.IA"/>
    <property type="match status" value="1"/>
</dbReference>
<dbReference type="SUPFAM" id="SSF56935">
    <property type="entry name" value="Porins"/>
    <property type="match status" value="1"/>
</dbReference>
<feature type="signal peptide" evidence="11">
    <location>
        <begin position="1"/>
        <end position="20"/>
    </location>
</feature>
<comment type="caution">
    <text evidence="13">The sequence shown here is derived from an EMBL/GenBank/DDBJ whole genome shotgun (WGS) entry which is preliminary data.</text>
</comment>
<feature type="domain" description="Porin" evidence="12">
    <location>
        <begin position="9"/>
        <end position="284"/>
    </location>
</feature>
<dbReference type="InterPro" id="IPR050298">
    <property type="entry name" value="Gram-neg_bact_OMP"/>
</dbReference>
<dbReference type="PRINTS" id="PR00182">
    <property type="entry name" value="ECOLNEIPORIN"/>
</dbReference>
<accession>A0ABT9HZT8</accession>
<evidence type="ECO:0000256" key="1">
    <source>
        <dbReference type="ARBA" id="ARBA00004571"/>
    </source>
</evidence>
<keyword evidence="3" id="KW-0813">Transport</keyword>
<organism evidence="13 14">
    <name type="scientific">Rheinheimera baltica</name>
    <dbReference type="NCBI Taxonomy" id="67576"/>
    <lineage>
        <taxon>Bacteria</taxon>
        <taxon>Pseudomonadati</taxon>
        <taxon>Pseudomonadota</taxon>
        <taxon>Gammaproteobacteria</taxon>
        <taxon>Chromatiales</taxon>
        <taxon>Chromatiaceae</taxon>
        <taxon>Rheinheimera</taxon>
    </lineage>
</organism>
<evidence type="ECO:0000256" key="11">
    <source>
        <dbReference type="SAM" id="SignalP"/>
    </source>
</evidence>
<dbReference type="InterPro" id="IPR033900">
    <property type="entry name" value="Gram_neg_porin_domain"/>
</dbReference>
<dbReference type="InterPro" id="IPR002299">
    <property type="entry name" value="Porin_Neis"/>
</dbReference>
<evidence type="ECO:0000256" key="10">
    <source>
        <dbReference type="ARBA" id="ARBA00023237"/>
    </source>
</evidence>
<dbReference type="EMBL" id="JAPJDZ010000020">
    <property type="protein sequence ID" value="MDP5136201.1"/>
    <property type="molecule type" value="Genomic_DNA"/>
</dbReference>
<evidence type="ECO:0000313" key="13">
    <source>
        <dbReference type="EMBL" id="MDP5136201.1"/>
    </source>
</evidence>
<evidence type="ECO:0000256" key="9">
    <source>
        <dbReference type="ARBA" id="ARBA00023136"/>
    </source>
</evidence>
<keyword evidence="4" id="KW-1134">Transmembrane beta strand</keyword>
<evidence type="ECO:0000256" key="8">
    <source>
        <dbReference type="ARBA" id="ARBA00023114"/>
    </source>
</evidence>
<reference evidence="13 14" key="1">
    <citation type="submission" date="2022-11" db="EMBL/GenBank/DDBJ databases">
        <title>Viruses from the air-sea interface of a natural surface slick.</title>
        <authorList>
            <person name="Rahlff J."/>
            <person name="Holmfeldt K."/>
        </authorList>
    </citation>
    <scope>NUCLEOTIDE SEQUENCE [LARGE SCALE GENOMIC DNA]</scope>
    <source>
        <strain evidence="13 14">SMS4</strain>
    </source>
</reference>
<evidence type="ECO:0000313" key="14">
    <source>
        <dbReference type="Proteomes" id="UP001231109"/>
    </source>
</evidence>
<keyword evidence="5" id="KW-0812">Transmembrane</keyword>
<gene>
    <name evidence="13" type="ORF">ORJ04_09590</name>
</gene>
<evidence type="ECO:0000256" key="4">
    <source>
        <dbReference type="ARBA" id="ARBA00022452"/>
    </source>
</evidence>
<dbReference type="PANTHER" id="PTHR34501">
    <property type="entry name" value="PROTEIN YDDL-RELATED"/>
    <property type="match status" value="1"/>
</dbReference>
<keyword evidence="7" id="KW-0406">Ion transport</keyword>
<dbReference type="PRINTS" id="PR00184">
    <property type="entry name" value="NEISSPPORIN"/>
</dbReference>
<dbReference type="Proteomes" id="UP001231109">
    <property type="component" value="Unassembled WGS sequence"/>
</dbReference>
<keyword evidence="9" id="KW-0472">Membrane</keyword>
<name>A0ABT9HZT8_9GAMM</name>
<dbReference type="Gene3D" id="2.40.160.10">
    <property type="entry name" value="Porin"/>
    <property type="match status" value="1"/>
</dbReference>
<dbReference type="RefSeq" id="WP_305975456.1">
    <property type="nucleotide sequence ID" value="NZ_JAPJDZ010000020.1"/>
</dbReference>
<keyword evidence="10" id="KW-0998">Cell outer membrane</keyword>
<dbReference type="CDD" id="cd00342">
    <property type="entry name" value="gram_neg_porins"/>
    <property type="match status" value="1"/>
</dbReference>
<dbReference type="InterPro" id="IPR001702">
    <property type="entry name" value="Porin_Gram-ve"/>
</dbReference>
<keyword evidence="14" id="KW-1185">Reference proteome</keyword>
<dbReference type="Pfam" id="PF13609">
    <property type="entry name" value="Porin_4"/>
    <property type="match status" value="1"/>
</dbReference>
<sequence>MKKSILVLAVALASTSTLQAKELEVYGKINVTAQSSDDGEGRFTELKSNASRFGLKGDYALEDGLSVTYQLEWEVDPSDEANEKNIKARNQYLGLAGSFGEVRVGRHDSALKMSQGKIDLFNDYEADIKVLWKGENRVSNSISYFTPSFSGFSAQVTYVVEDSPAGEDGISAALMYGDDGLKNSNVYAALAYDAEVNGYDTVRASGQVKVAGFKLGAMYQTQESTSTTVERDGYLVSVAYPMGKAELKGQYQVMEDDNGFSAGVDYKLGKNTKVFAWYSSFDFDEALDKDYLAVGLEHKF</sequence>
<proteinExistence type="predicted"/>
<evidence type="ECO:0000256" key="7">
    <source>
        <dbReference type="ARBA" id="ARBA00023065"/>
    </source>
</evidence>
<protein>
    <submittedName>
        <fullName evidence="13">Porin</fullName>
    </submittedName>
</protein>
<keyword evidence="8" id="KW-0626">Porin</keyword>
<feature type="chain" id="PRO_5045528633" evidence="11">
    <location>
        <begin position="21"/>
        <end position="300"/>
    </location>
</feature>
<dbReference type="InterPro" id="IPR023614">
    <property type="entry name" value="Porin_dom_sf"/>
</dbReference>
<evidence type="ECO:0000259" key="12">
    <source>
        <dbReference type="Pfam" id="PF13609"/>
    </source>
</evidence>
<evidence type="ECO:0000256" key="2">
    <source>
        <dbReference type="ARBA" id="ARBA00011233"/>
    </source>
</evidence>
<evidence type="ECO:0000256" key="3">
    <source>
        <dbReference type="ARBA" id="ARBA00022448"/>
    </source>
</evidence>
<comment type="subcellular location">
    <subcellularLocation>
        <location evidence="1">Cell outer membrane</location>
        <topology evidence="1">Multi-pass membrane protein</topology>
    </subcellularLocation>
</comment>